<accession>A0AAV6YX99</accession>
<protein>
    <submittedName>
        <fullName evidence="1">Uncharacterized protein</fullName>
    </submittedName>
</protein>
<reference evidence="1" key="1">
    <citation type="thesis" date="2020" institute="ProQuest LLC" country="789 East Eisenhower Parkway, Ann Arbor, MI, USA">
        <title>Comparative Genomics and Chromosome Evolution.</title>
        <authorList>
            <person name="Mudd A.B."/>
        </authorList>
    </citation>
    <scope>NUCLEOTIDE SEQUENCE</scope>
    <source>
        <strain evidence="1">237g6f4</strain>
        <tissue evidence="1">Blood</tissue>
    </source>
</reference>
<dbReference type="EMBL" id="WNYA01006001">
    <property type="protein sequence ID" value="KAG8541977.1"/>
    <property type="molecule type" value="Genomic_DNA"/>
</dbReference>
<evidence type="ECO:0000313" key="2">
    <source>
        <dbReference type="Proteomes" id="UP000824782"/>
    </source>
</evidence>
<proteinExistence type="predicted"/>
<name>A0AAV6YX99_ENGPU</name>
<dbReference type="Proteomes" id="UP000824782">
    <property type="component" value="Unassembled WGS sequence"/>
</dbReference>
<keyword evidence="2" id="KW-1185">Reference proteome</keyword>
<sequence length="87" mass="9474">MCLRSHHLRSYRDVPRVSPHGVMTRAVVQMCCGEEVLRSSCAAGKRCCRAHVLWGRGAAELMCCGEEVLRSSCAAGKRCCGAHVLRG</sequence>
<gene>
    <name evidence="1" type="ORF">GDO81_027752</name>
</gene>
<organism evidence="1 2">
    <name type="scientific">Engystomops pustulosus</name>
    <name type="common">Tungara frog</name>
    <name type="synonym">Physalaemus pustulosus</name>
    <dbReference type="NCBI Taxonomy" id="76066"/>
    <lineage>
        <taxon>Eukaryota</taxon>
        <taxon>Metazoa</taxon>
        <taxon>Chordata</taxon>
        <taxon>Craniata</taxon>
        <taxon>Vertebrata</taxon>
        <taxon>Euteleostomi</taxon>
        <taxon>Amphibia</taxon>
        <taxon>Batrachia</taxon>
        <taxon>Anura</taxon>
        <taxon>Neobatrachia</taxon>
        <taxon>Hyloidea</taxon>
        <taxon>Leptodactylidae</taxon>
        <taxon>Leiuperinae</taxon>
        <taxon>Engystomops</taxon>
    </lineage>
</organism>
<evidence type="ECO:0000313" key="1">
    <source>
        <dbReference type="EMBL" id="KAG8541977.1"/>
    </source>
</evidence>
<dbReference type="AlphaFoldDB" id="A0AAV6YX99"/>
<comment type="caution">
    <text evidence="1">The sequence shown here is derived from an EMBL/GenBank/DDBJ whole genome shotgun (WGS) entry which is preliminary data.</text>
</comment>